<dbReference type="AlphaFoldDB" id="A0A1I8NJH3"/>
<organism evidence="2">
    <name type="scientific">Musca domestica</name>
    <name type="common">House fly</name>
    <dbReference type="NCBI Taxonomy" id="7370"/>
    <lineage>
        <taxon>Eukaryota</taxon>
        <taxon>Metazoa</taxon>
        <taxon>Ecdysozoa</taxon>
        <taxon>Arthropoda</taxon>
        <taxon>Hexapoda</taxon>
        <taxon>Insecta</taxon>
        <taxon>Pterygota</taxon>
        <taxon>Neoptera</taxon>
        <taxon>Endopterygota</taxon>
        <taxon>Diptera</taxon>
        <taxon>Brachycera</taxon>
        <taxon>Muscomorpha</taxon>
        <taxon>Muscoidea</taxon>
        <taxon>Muscidae</taxon>
        <taxon>Musca</taxon>
    </lineage>
</organism>
<name>A0A1I8NJH3_MUSDO</name>
<feature type="chain" id="PRO_5044561900" description="Invertebrate defensins family profile domain-containing protein" evidence="1">
    <location>
        <begin position="24"/>
        <end position="75"/>
    </location>
</feature>
<proteinExistence type="predicted"/>
<sequence>MQLFTKLLIIISLLANFQLHNIAGPSAGSYGGVMTQQVLANLCDKSGDWCSMQCQILGGRDGRCDKAKMCNCHPL</sequence>
<protein>
    <recommendedName>
        <fullName evidence="3">Invertebrate defensins family profile domain-containing protein</fullName>
    </recommendedName>
</protein>
<dbReference type="EnsemblMetazoa" id="MDOA016152-RA">
    <property type="protein sequence ID" value="MDOA016152-PA"/>
    <property type="gene ID" value="MDOA016152"/>
</dbReference>
<feature type="signal peptide" evidence="1">
    <location>
        <begin position="1"/>
        <end position="23"/>
    </location>
</feature>
<evidence type="ECO:0000313" key="2">
    <source>
        <dbReference type="EnsemblMetazoa" id="MDOA016152-PA"/>
    </source>
</evidence>
<accession>A0A1I8NJH3</accession>
<evidence type="ECO:0000256" key="1">
    <source>
        <dbReference type="SAM" id="SignalP"/>
    </source>
</evidence>
<keyword evidence="1" id="KW-0732">Signal</keyword>
<reference evidence="2" key="1">
    <citation type="submission" date="2020-05" db="UniProtKB">
        <authorList>
            <consortium name="EnsemblMetazoa"/>
        </authorList>
    </citation>
    <scope>IDENTIFICATION</scope>
    <source>
        <strain evidence="2">Aabys</strain>
    </source>
</reference>
<dbReference type="VEuPathDB" id="VectorBase:MDOA016152"/>
<gene>
    <name evidence="2" type="primary">105261541</name>
</gene>
<evidence type="ECO:0008006" key="3">
    <source>
        <dbReference type="Google" id="ProtNLM"/>
    </source>
</evidence>